<evidence type="ECO:0000313" key="2">
    <source>
        <dbReference type="EMBL" id="GIX90449.1"/>
    </source>
</evidence>
<organism evidence="2 3">
    <name type="scientific">Caerostris extrusa</name>
    <name type="common">Bark spider</name>
    <name type="synonym">Caerostris bankana</name>
    <dbReference type="NCBI Taxonomy" id="172846"/>
    <lineage>
        <taxon>Eukaryota</taxon>
        <taxon>Metazoa</taxon>
        <taxon>Ecdysozoa</taxon>
        <taxon>Arthropoda</taxon>
        <taxon>Chelicerata</taxon>
        <taxon>Arachnida</taxon>
        <taxon>Araneae</taxon>
        <taxon>Araneomorphae</taxon>
        <taxon>Entelegynae</taxon>
        <taxon>Araneoidea</taxon>
        <taxon>Araneidae</taxon>
        <taxon>Caerostris</taxon>
    </lineage>
</organism>
<name>A0AAV4P3G1_CAEEX</name>
<protein>
    <submittedName>
        <fullName evidence="2">Uncharacterized protein</fullName>
    </submittedName>
</protein>
<feature type="region of interest" description="Disordered" evidence="1">
    <location>
        <begin position="56"/>
        <end position="111"/>
    </location>
</feature>
<keyword evidence="3" id="KW-1185">Reference proteome</keyword>
<gene>
    <name evidence="2" type="ORF">CEXT_344621</name>
</gene>
<dbReference type="AlphaFoldDB" id="A0AAV4P3G1"/>
<comment type="caution">
    <text evidence="2">The sequence shown here is derived from an EMBL/GenBank/DDBJ whole genome shotgun (WGS) entry which is preliminary data.</text>
</comment>
<reference evidence="2 3" key="1">
    <citation type="submission" date="2021-06" db="EMBL/GenBank/DDBJ databases">
        <title>Caerostris extrusa draft genome.</title>
        <authorList>
            <person name="Kono N."/>
            <person name="Arakawa K."/>
        </authorList>
    </citation>
    <scope>NUCLEOTIDE SEQUENCE [LARGE SCALE GENOMIC DNA]</scope>
</reference>
<dbReference type="EMBL" id="BPLR01021501">
    <property type="protein sequence ID" value="GIX90449.1"/>
    <property type="molecule type" value="Genomic_DNA"/>
</dbReference>
<evidence type="ECO:0000256" key="1">
    <source>
        <dbReference type="SAM" id="MobiDB-lite"/>
    </source>
</evidence>
<evidence type="ECO:0000313" key="3">
    <source>
        <dbReference type="Proteomes" id="UP001054945"/>
    </source>
</evidence>
<proteinExistence type="predicted"/>
<dbReference type="Proteomes" id="UP001054945">
    <property type="component" value="Unassembled WGS sequence"/>
</dbReference>
<accession>A0AAV4P3G1</accession>
<sequence length="147" mass="16462">MLMSLWRLIFSRSPSQFARILDLLLGSLRLLSDGQIARSDDSMILFHHILNDGDHDGGDVHDDGRDAHGDHDDGHDVHGDDDRDGGHGDDHDVRGDRDDGHDDHGDHGDHDDDALRLMHLGGISRCILSNDDQRHDEKDDSGRLHDF</sequence>